<reference evidence="1" key="1">
    <citation type="submission" date="2014-11" db="EMBL/GenBank/DDBJ databases">
        <authorList>
            <person name="Amaro Gonzalez C."/>
        </authorList>
    </citation>
    <scope>NUCLEOTIDE SEQUENCE</scope>
</reference>
<organism evidence="1">
    <name type="scientific">Anguilla anguilla</name>
    <name type="common">European freshwater eel</name>
    <name type="synonym">Muraena anguilla</name>
    <dbReference type="NCBI Taxonomy" id="7936"/>
    <lineage>
        <taxon>Eukaryota</taxon>
        <taxon>Metazoa</taxon>
        <taxon>Chordata</taxon>
        <taxon>Craniata</taxon>
        <taxon>Vertebrata</taxon>
        <taxon>Euteleostomi</taxon>
        <taxon>Actinopterygii</taxon>
        <taxon>Neopterygii</taxon>
        <taxon>Teleostei</taxon>
        <taxon>Anguilliformes</taxon>
        <taxon>Anguillidae</taxon>
        <taxon>Anguilla</taxon>
    </lineage>
</organism>
<dbReference type="AlphaFoldDB" id="A0A0E9QPD7"/>
<proteinExistence type="predicted"/>
<dbReference type="EMBL" id="GBXM01089796">
    <property type="protein sequence ID" value="JAH18781.1"/>
    <property type="molecule type" value="Transcribed_RNA"/>
</dbReference>
<protein>
    <submittedName>
        <fullName evidence="1">Uncharacterized protein</fullName>
    </submittedName>
</protein>
<evidence type="ECO:0000313" key="1">
    <source>
        <dbReference type="EMBL" id="JAH18781.1"/>
    </source>
</evidence>
<reference evidence="1" key="2">
    <citation type="journal article" date="2015" name="Fish Shellfish Immunol.">
        <title>Early steps in the European eel (Anguilla anguilla)-Vibrio vulnificus interaction in the gills: Role of the RtxA13 toxin.</title>
        <authorList>
            <person name="Callol A."/>
            <person name="Pajuelo D."/>
            <person name="Ebbesson L."/>
            <person name="Teles M."/>
            <person name="MacKenzie S."/>
            <person name="Amaro C."/>
        </authorList>
    </citation>
    <scope>NUCLEOTIDE SEQUENCE</scope>
</reference>
<accession>A0A0E9QPD7</accession>
<sequence>MTLVKDQKFDQAGRVVEWLTQQRFYGGVLRVHPGYRHSLPGPCFVHDGIT</sequence>
<name>A0A0E9QPD7_ANGAN</name>